<accession>A0AAE0G6S1</accession>
<evidence type="ECO:0000313" key="1">
    <source>
        <dbReference type="EMBL" id="KAK3272621.1"/>
    </source>
</evidence>
<organism evidence="1 2">
    <name type="scientific">Cymbomonas tetramitiformis</name>
    <dbReference type="NCBI Taxonomy" id="36881"/>
    <lineage>
        <taxon>Eukaryota</taxon>
        <taxon>Viridiplantae</taxon>
        <taxon>Chlorophyta</taxon>
        <taxon>Pyramimonadophyceae</taxon>
        <taxon>Pyramimonadales</taxon>
        <taxon>Pyramimonadaceae</taxon>
        <taxon>Cymbomonas</taxon>
    </lineage>
</organism>
<keyword evidence="2" id="KW-1185">Reference proteome</keyword>
<gene>
    <name evidence="1" type="ORF">CYMTET_19095</name>
</gene>
<evidence type="ECO:0000313" key="2">
    <source>
        <dbReference type="Proteomes" id="UP001190700"/>
    </source>
</evidence>
<dbReference type="EMBL" id="LGRX02008872">
    <property type="protein sequence ID" value="KAK3272621.1"/>
    <property type="molecule type" value="Genomic_DNA"/>
</dbReference>
<reference evidence="1 2" key="1">
    <citation type="journal article" date="2015" name="Genome Biol. Evol.">
        <title>Comparative Genomics of a Bacterivorous Green Alga Reveals Evolutionary Causalities and Consequences of Phago-Mixotrophic Mode of Nutrition.</title>
        <authorList>
            <person name="Burns J.A."/>
            <person name="Paasch A."/>
            <person name="Narechania A."/>
            <person name="Kim E."/>
        </authorList>
    </citation>
    <scope>NUCLEOTIDE SEQUENCE [LARGE SCALE GENOMIC DNA]</scope>
    <source>
        <strain evidence="1 2">PLY_AMNH</strain>
    </source>
</reference>
<comment type="caution">
    <text evidence="1">The sequence shown here is derived from an EMBL/GenBank/DDBJ whole genome shotgun (WGS) entry which is preliminary data.</text>
</comment>
<dbReference type="Proteomes" id="UP001190700">
    <property type="component" value="Unassembled WGS sequence"/>
</dbReference>
<dbReference type="AlphaFoldDB" id="A0AAE0G6S1"/>
<name>A0AAE0G6S1_9CHLO</name>
<proteinExistence type="predicted"/>
<protein>
    <submittedName>
        <fullName evidence="1">Uncharacterized protein</fullName>
    </submittedName>
</protein>
<sequence>MPHRGVIVSHEEIAAPRKNGALRALAAVLRIDMTKLPKGLHFHVGFRVRCDELDELPDIDTDLWDRLCRTSTNKHHAILRYLSGSENCATGRLKARIMLGNAHLQRCDTQMLFALSRDRDTAHLTLGASQSESGVGLPSPPANLEVRLYANGAEEPIACDLSYSKVVTLSASAESKPVRVARLQRYLLLELGSIPTAHSPTSLQWCTPWGSATHRRTARGACVDALREMADTIVAGISAHVRTRDFALLFAGTRVRVTTVRT</sequence>